<dbReference type="InterPro" id="IPR036047">
    <property type="entry name" value="F-box-like_dom_sf"/>
</dbReference>
<name>A0AAW1H920_SAPOF</name>
<dbReference type="SUPFAM" id="SSF52047">
    <property type="entry name" value="RNI-like"/>
    <property type="match status" value="1"/>
</dbReference>
<organism evidence="2 3">
    <name type="scientific">Saponaria officinalis</name>
    <name type="common">Common soapwort</name>
    <name type="synonym">Lychnis saponaria</name>
    <dbReference type="NCBI Taxonomy" id="3572"/>
    <lineage>
        <taxon>Eukaryota</taxon>
        <taxon>Viridiplantae</taxon>
        <taxon>Streptophyta</taxon>
        <taxon>Embryophyta</taxon>
        <taxon>Tracheophyta</taxon>
        <taxon>Spermatophyta</taxon>
        <taxon>Magnoliopsida</taxon>
        <taxon>eudicotyledons</taxon>
        <taxon>Gunneridae</taxon>
        <taxon>Pentapetalae</taxon>
        <taxon>Caryophyllales</taxon>
        <taxon>Caryophyllaceae</taxon>
        <taxon>Caryophylleae</taxon>
        <taxon>Saponaria</taxon>
    </lineage>
</organism>
<dbReference type="Proteomes" id="UP001443914">
    <property type="component" value="Unassembled WGS sequence"/>
</dbReference>
<dbReference type="EMBL" id="JBDFQZ010000012">
    <property type="protein sequence ID" value="KAK9672551.1"/>
    <property type="molecule type" value="Genomic_DNA"/>
</dbReference>
<dbReference type="InterPro" id="IPR055357">
    <property type="entry name" value="LRR_At1g61320_AtMIF1"/>
</dbReference>
<dbReference type="Pfam" id="PF23622">
    <property type="entry name" value="LRR_At1g61320_AtMIF1"/>
    <property type="match status" value="1"/>
</dbReference>
<dbReference type="Pfam" id="PF00646">
    <property type="entry name" value="F-box"/>
    <property type="match status" value="1"/>
</dbReference>
<proteinExistence type="predicted"/>
<dbReference type="AlphaFoldDB" id="A0AAW1H920"/>
<evidence type="ECO:0000313" key="3">
    <source>
        <dbReference type="Proteomes" id="UP001443914"/>
    </source>
</evidence>
<sequence>MAELDKEIQYLPIEVKHLILQHLPIEQIARTSILCTQWRHVIYSHPNLIFDQNSYDHWLKNQCYTPFKSPVDEFLKSIIQILSNYTGLLKRFTLYVPYEEVWKNSHSLVRQIVSMVPKTITHLCVRNDAHDMCQLKISLFKELTHLELDRCSILSRLQTTLFPKLTQLDLRRVCITRDLVHALKRIAPRLERLRLRSCYGLDPDATTIDVPSLTELFMDKCRFYVVLSSDTSKLSSVTIGLDRHWSSLIGFHQYLHKLTRLEILDFYTFRVLCQGLKQIELANDTPWALQTLVIHGIDLSESEYSATGLIELLQRAKNVRELWIKDTTRPGRCQSDESLSCRFIGVTLDRLRTLSFTFQCVSRVDVLLLKCLLGCAPALVNLNIGFGGRLGVSERQNVVKKLLEFYRASLDVKVTYVEDIAVP</sequence>
<evidence type="ECO:0000313" key="2">
    <source>
        <dbReference type="EMBL" id="KAK9672551.1"/>
    </source>
</evidence>
<dbReference type="SMART" id="SM00256">
    <property type="entry name" value="FBOX"/>
    <property type="match status" value="1"/>
</dbReference>
<dbReference type="InterPro" id="IPR032675">
    <property type="entry name" value="LRR_dom_sf"/>
</dbReference>
<dbReference type="SUPFAM" id="SSF81383">
    <property type="entry name" value="F-box domain"/>
    <property type="match status" value="1"/>
</dbReference>
<dbReference type="InterPro" id="IPR001810">
    <property type="entry name" value="F-box_dom"/>
</dbReference>
<comment type="caution">
    <text evidence="2">The sequence shown here is derived from an EMBL/GenBank/DDBJ whole genome shotgun (WGS) entry which is preliminary data.</text>
</comment>
<dbReference type="PANTHER" id="PTHR31639:SF256">
    <property type="entry name" value="OS07G0242900 PROTEIN"/>
    <property type="match status" value="1"/>
</dbReference>
<gene>
    <name evidence="2" type="ORF">RND81_12G107800</name>
</gene>
<keyword evidence="3" id="KW-1185">Reference proteome</keyword>
<evidence type="ECO:0000259" key="1">
    <source>
        <dbReference type="PROSITE" id="PS50181"/>
    </source>
</evidence>
<reference evidence="2" key="1">
    <citation type="submission" date="2024-03" db="EMBL/GenBank/DDBJ databases">
        <title>WGS assembly of Saponaria officinalis var. Norfolk2.</title>
        <authorList>
            <person name="Jenkins J."/>
            <person name="Shu S."/>
            <person name="Grimwood J."/>
            <person name="Barry K."/>
            <person name="Goodstein D."/>
            <person name="Schmutz J."/>
            <person name="Leebens-Mack J."/>
            <person name="Osbourn A."/>
        </authorList>
    </citation>
    <scope>NUCLEOTIDE SEQUENCE [LARGE SCALE GENOMIC DNA]</scope>
    <source>
        <strain evidence="2">JIC</strain>
    </source>
</reference>
<dbReference type="PROSITE" id="PS50181">
    <property type="entry name" value="FBOX"/>
    <property type="match status" value="1"/>
</dbReference>
<dbReference type="PANTHER" id="PTHR31639">
    <property type="entry name" value="F-BOX PROTEIN-LIKE"/>
    <property type="match status" value="1"/>
</dbReference>
<dbReference type="Gene3D" id="3.80.10.10">
    <property type="entry name" value="Ribonuclease Inhibitor"/>
    <property type="match status" value="1"/>
</dbReference>
<dbReference type="Gene3D" id="1.20.1280.50">
    <property type="match status" value="1"/>
</dbReference>
<accession>A0AAW1H920</accession>
<feature type="domain" description="F-box" evidence="1">
    <location>
        <begin position="5"/>
        <end position="53"/>
    </location>
</feature>
<protein>
    <recommendedName>
        <fullName evidence="1">F-box domain-containing protein</fullName>
    </recommendedName>
</protein>